<gene>
    <name evidence="1" type="primary">Acey_s0714.g1760</name>
    <name evidence="1" type="ORF">Y032_0714g1760</name>
</gene>
<organism evidence="1 2">
    <name type="scientific">Ancylostoma ceylanicum</name>
    <dbReference type="NCBI Taxonomy" id="53326"/>
    <lineage>
        <taxon>Eukaryota</taxon>
        <taxon>Metazoa</taxon>
        <taxon>Ecdysozoa</taxon>
        <taxon>Nematoda</taxon>
        <taxon>Chromadorea</taxon>
        <taxon>Rhabditida</taxon>
        <taxon>Rhabditina</taxon>
        <taxon>Rhabditomorpha</taxon>
        <taxon>Strongyloidea</taxon>
        <taxon>Ancylostomatidae</taxon>
        <taxon>Ancylostomatinae</taxon>
        <taxon>Ancylostoma</taxon>
    </lineage>
</organism>
<evidence type="ECO:0000313" key="1">
    <source>
        <dbReference type="EMBL" id="EYC38484.1"/>
    </source>
</evidence>
<name>A0A016WF93_9BILA</name>
<dbReference type="Proteomes" id="UP000024635">
    <property type="component" value="Unassembled WGS sequence"/>
</dbReference>
<sequence>MAGFGRGEKEDERERACCQRHAHKYQVGAKLIAETDSPIPDLVARPKRKLIPRNKIHQIQYSFASDPVKSICLYSRNGDHKILRNFRKRFRHAPLQ</sequence>
<protein>
    <submittedName>
        <fullName evidence="1">Uncharacterized protein</fullName>
    </submittedName>
</protein>
<evidence type="ECO:0000313" key="2">
    <source>
        <dbReference type="Proteomes" id="UP000024635"/>
    </source>
</evidence>
<reference evidence="2" key="1">
    <citation type="journal article" date="2015" name="Nat. Genet.">
        <title>The genome and transcriptome of the zoonotic hookworm Ancylostoma ceylanicum identify infection-specific gene families.</title>
        <authorList>
            <person name="Schwarz E.M."/>
            <person name="Hu Y."/>
            <person name="Antoshechkin I."/>
            <person name="Miller M.M."/>
            <person name="Sternberg P.W."/>
            <person name="Aroian R.V."/>
        </authorList>
    </citation>
    <scope>NUCLEOTIDE SEQUENCE</scope>
    <source>
        <strain evidence="2">HY135</strain>
    </source>
</reference>
<dbReference type="EMBL" id="JARK01000314">
    <property type="protein sequence ID" value="EYC38484.1"/>
    <property type="molecule type" value="Genomic_DNA"/>
</dbReference>
<comment type="caution">
    <text evidence="1">The sequence shown here is derived from an EMBL/GenBank/DDBJ whole genome shotgun (WGS) entry which is preliminary data.</text>
</comment>
<dbReference type="AlphaFoldDB" id="A0A016WF93"/>
<proteinExistence type="predicted"/>
<keyword evidence="2" id="KW-1185">Reference proteome</keyword>
<accession>A0A016WF93</accession>